<reference evidence="4 5" key="2">
    <citation type="journal article" date="2013" name="Genome Biol. Evol.">
        <title>Genome sequencing of Giardia lamblia genotypes A2 and B isolates (DH and GS) and comparative analysis with the genomes of genotypes A1 and E (WB and Pig).</title>
        <authorList>
            <person name="Adam R.D."/>
            <person name="Dahlstrom E.W."/>
            <person name="Martens C.A."/>
            <person name="Bruno D.P."/>
            <person name="Barbian K.D."/>
            <person name="Ricklefs S.M."/>
            <person name="Hernandez M.M."/>
            <person name="Narla N.P."/>
            <person name="Patel R.B."/>
            <person name="Porcella S.F."/>
            <person name="Nash T.E."/>
        </authorList>
    </citation>
    <scope>NUCLEOTIDE SEQUENCE [LARGE SCALE GENOMIC DNA]</scope>
    <source>
        <strain evidence="4 5">DH</strain>
    </source>
</reference>
<organism evidence="4 5">
    <name type="scientific">Giardia intestinalis</name>
    <name type="common">Giardia lamblia</name>
    <dbReference type="NCBI Taxonomy" id="5741"/>
    <lineage>
        <taxon>Eukaryota</taxon>
        <taxon>Metamonada</taxon>
        <taxon>Diplomonadida</taxon>
        <taxon>Hexamitidae</taxon>
        <taxon>Giardiinae</taxon>
        <taxon>Giardia</taxon>
    </lineage>
</organism>
<feature type="region of interest" description="Disordered" evidence="2">
    <location>
        <begin position="188"/>
        <end position="207"/>
    </location>
</feature>
<dbReference type="VEuPathDB" id="GiardiaDB:GL50581_3897"/>
<dbReference type="Gene3D" id="3.30.70.330">
    <property type="match status" value="1"/>
</dbReference>
<proteinExistence type="predicted"/>
<reference evidence="5" key="1">
    <citation type="submission" date="2012-02" db="EMBL/GenBank/DDBJ databases">
        <title>Genome sequencing of Giardia lamblia Genotypes A2 and B isolates (DH and GS) and comparative analysis with the genomes of Genotypes A1 and E (WB and Pig).</title>
        <authorList>
            <person name="Adam R."/>
            <person name="Dahlstrom E."/>
            <person name="Martens C."/>
            <person name="Bruno D."/>
            <person name="Barbian K."/>
            <person name="Porcella S.F."/>
            <person name="Nash T."/>
        </authorList>
    </citation>
    <scope>NUCLEOTIDE SEQUENCE</scope>
    <source>
        <strain evidence="5">DH</strain>
    </source>
</reference>
<protein>
    <submittedName>
        <fullName evidence="4">RNA-binding protein (RRM domain)</fullName>
    </submittedName>
</protein>
<evidence type="ECO:0000313" key="5">
    <source>
        <dbReference type="Proteomes" id="UP000018320"/>
    </source>
</evidence>
<dbReference type="CDD" id="cd00590">
    <property type="entry name" value="RRM_SF"/>
    <property type="match status" value="1"/>
</dbReference>
<dbReference type="VEuPathDB" id="GiardiaDB:DHA2_153048"/>
<name>V6TEC0_GIAIN</name>
<keyword evidence="1" id="KW-0694">RNA-binding</keyword>
<gene>
    <name evidence="4" type="ORF">DHA2_153048</name>
</gene>
<dbReference type="EMBL" id="AHGT01000041">
    <property type="protein sequence ID" value="ESU36702.1"/>
    <property type="molecule type" value="Genomic_DNA"/>
</dbReference>
<dbReference type="InterPro" id="IPR000504">
    <property type="entry name" value="RRM_dom"/>
</dbReference>
<evidence type="ECO:0000259" key="3">
    <source>
        <dbReference type="PROSITE" id="PS50102"/>
    </source>
</evidence>
<comment type="caution">
    <text evidence="4">The sequence shown here is derived from an EMBL/GenBank/DDBJ whole genome shotgun (WGS) entry which is preliminary data.</text>
</comment>
<sequence>MTHQPGSTLTVSSDLKIDLLPYPAEMDELLRLLKISGAKSQRKTGERIGDKVYSAVYVSFSTPGDAAQEYLRLAAEGFNVAFNCRIGAALIPAIETVLFVNGIGYSVSIDDFRAHVKTNARHVSSVKYYIDDKNAFTGKGFIKFASQSAAEECVAKLNCTFFAGHKLSVFISNKQHKLLSGAISADTPVGHHCTSEPAPKRLPSASTPASSKPCSFGAQSPKGACHAELLLLAFLGRRYSCSPPSHLYMQGP</sequence>
<evidence type="ECO:0000256" key="2">
    <source>
        <dbReference type="SAM" id="MobiDB-lite"/>
    </source>
</evidence>
<dbReference type="SUPFAM" id="SSF54928">
    <property type="entry name" value="RNA-binding domain, RBD"/>
    <property type="match status" value="1"/>
</dbReference>
<dbReference type="Pfam" id="PF00076">
    <property type="entry name" value="RRM_1"/>
    <property type="match status" value="1"/>
</dbReference>
<evidence type="ECO:0000256" key="1">
    <source>
        <dbReference type="PROSITE-ProRule" id="PRU00176"/>
    </source>
</evidence>
<accession>V6TEC0</accession>
<dbReference type="SMART" id="SM00360">
    <property type="entry name" value="RRM"/>
    <property type="match status" value="1"/>
</dbReference>
<evidence type="ECO:0000313" key="4">
    <source>
        <dbReference type="EMBL" id="ESU36702.1"/>
    </source>
</evidence>
<dbReference type="AlphaFoldDB" id="V6TEC0"/>
<dbReference type="Proteomes" id="UP000018320">
    <property type="component" value="Unassembled WGS sequence"/>
</dbReference>
<dbReference type="VEuPathDB" id="GiardiaDB:GL50803_008848"/>
<dbReference type="InterPro" id="IPR012677">
    <property type="entry name" value="Nucleotide-bd_a/b_plait_sf"/>
</dbReference>
<dbReference type="InterPro" id="IPR035979">
    <property type="entry name" value="RBD_domain_sf"/>
</dbReference>
<dbReference type="GO" id="GO:0003723">
    <property type="term" value="F:RNA binding"/>
    <property type="evidence" value="ECO:0007669"/>
    <property type="project" value="UniProtKB-UniRule"/>
</dbReference>
<dbReference type="PROSITE" id="PS50102">
    <property type="entry name" value="RRM"/>
    <property type="match status" value="1"/>
</dbReference>
<dbReference type="VEuPathDB" id="GiardiaDB:QR46_1863"/>
<feature type="domain" description="RRM" evidence="3">
    <location>
        <begin position="96"/>
        <end position="174"/>
    </location>
</feature>